<name>A0AAD7DXW6_MYCRO</name>
<proteinExistence type="predicted"/>
<protein>
    <submittedName>
        <fullName evidence="1">Uncharacterized protein</fullName>
    </submittedName>
</protein>
<comment type="caution">
    <text evidence="1">The sequence shown here is derived from an EMBL/GenBank/DDBJ whole genome shotgun (WGS) entry which is preliminary data.</text>
</comment>
<sequence>MDLPTPSENLLILSKFPAVQILSIHGKGLLVIDGSCLQPQVPVDFHLREYTGSYQTLPYFLPSTTLTRLPTSSGPCSPLSFITQMQGIQGPNNLTALDATFNASNITTFTTLVGLFPQLTELRIRIVFPSEGHMFKDELWDVSRFKKERMAVDGTFGDSLRVGFEPSFFFAALANSPTLPPALERLSLSWTCNDEYMNQLSAYKLPDFARLRDTLLAGCPTLTCLWLDGYYFLFQWRNVPSEGTVKEDTAVNFLHAYGKRQDSEIFWEGEEY</sequence>
<organism evidence="1 2">
    <name type="scientific">Mycena rosella</name>
    <name type="common">Pink bonnet</name>
    <name type="synonym">Agaricus rosellus</name>
    <dbReference type="NCBI Taxonomy" id="1033263"/>
    <lineage>
        <taxon>Eukaryota</taxon>
        <taxon>Fungi</taxon>
        <taxon>Dikarya</taxon>
        <taxon>Basidiomycota</taxon>
        <taxon>Agaricomycotina</taxon>
        <taxon>Agaricomycetes</taxon>
        <taxon>Agaricomycetidae</taxon>
        <taxon>Agaricales</taxon>
        <taxon>Marasmiineae</taxon>
        <taxon>Mycenaceae</taxon>
        <taxon>Mycena</taxon>
    </lineage>
</organism>
<dbReference type="AlphaFoldDB" id="A0AAD7DXW6"/>
<gene>
    <name evidence="1" type="ORF">B0H17DRAFT_1195257</name>
</gene>
<dbReference type="Proteomes" id="UP001221757">
    <property type="component" value="Unassembled WGS sequence"/>
</dbReference>
<evidence type="ECO:0000313" key="1">
    <source>
        <dbReference type="EMBL" id="KAJ7701470.1"/>
    </source>
</evidence>
<keyword evidence="2" id="KW-1185">Reference proteome</keyword>
<dbReference type="EMBL" id="JARKIE010000017">
    <property type="protein sequence ID" value="KAJ7701470.1"/>
    <property type="molecule type" value="Genomic_DNA"/>
</dbReference>
<reference evidence="1" key="1">
    <citation type="submission" date="2023-03" db="EMBL/GenBank/DDBJ databases">
        <title>Massive genome expansion in bonnet fungi (Mycena s.s.) driven by repeated elements and novel gene families across ecological guilds.</title>
        <authorList>
            <consortium name="Lawrence Berkeley National Laboratory"/>
            <person name="Harder C.B."/>
            <person name="Miyauchi S."/>
            <person name="Viragh M."/>
            <person name="Kuo A."/>
            <person name="Thoen E."/>
            <person name="Andreopoulos B."/>
            <person name="Lu D."/>
            <person name="Skrede I."/>
            <person name="Drula E."/>
            <person name="Henrissat B."/>
            <person name="Morin E."/>
            <person name="Kohler A."/>
            <person name="Barry K."/>
            <person name="LaButti K."/>
            <person name="Morin E."/>
            <person name="Salamov A."/>
            <person name="Lipzen A."/>
            <person name="Mereny Z."/>
            <person name="Hegedus B."/>
            <person name="Baldrian P."/>
            <person name="Stursova M."/>
            <person name="Weitz H."/>
            <person name="Taylor A."/>
            <person name="Grigoriev I.V."/>
            <person name="Nagy L.G."/>
            <person name="Martin F."/>
            <person name="Kauserud H."/>
        </authorList>
    </citation>
    <scope>NUCLEOTIDE SEQUENCE</scope>
    <source>
        <strain evidence="1">CBHHK067</strain>
    </source>
</reference>
<evidence type="ECO:0000313" key="2">
    <source>
        <dbReference type="Proteomes" id="UP001221757"/>
    </source>
</evidence>
<accession>A0AAD7DXW6</accession>